<sequence>MQSDRINKIQHHLYSAGFANVQELAEATGASIVTIRRDLQRLEENGIVTRTHGGARLAEAAGPEMAFQSRVQENLEAKRAIGEMAYSLLRPHTTVFLDAGTTVLQLARRLRVEPLPLTIFTNGLAVAQDLVNVEGLSVNLLGGQLRNENLSMVGPYAERLLSEFWFDQLYLGTSAVRGDAQMYTLNPAEASLNRAMITRTSQSILLADASKFEGSAPYAVAPISDIQTVISDDGLSEVWKSRLGELKIDTTLVPLGRNS</sequence>
<dbReference type="SMART" id="SM01134">
    <property type="entry name" value="DeoRC"/>
    <property type="match status" value="1"/>
</dbReference>
<dbReference type="PROSITE" id="PS51000">
    <property type="entry name" value="HTH_DEOR_2"/>
    <property type="match status" value="1"/>
</dbReference>
<evidence type="ECO:0000256" key="1">
    <source>
        <dbReference type="ARBA" id="ARBA00023015"/>
    </source>
</evidence>
<reference evidence="5 6" key="1">
    <citation type="submission" date="2020-08" db="EMBL/GenBank/DDBJ databases">
        <title>Genomic Encyclopedia of Type Strains, Phase IV (KMG-IV): sequencing the most valuable type-strain genomes for metagenomic binning, comparative biology and taxonomic classification.</title>
        <authorList>
            <person name="Goeker M."/>
        </authorList>
    </citation>
    <scope>NUCLEOTIDE SEQUENCE [LARGE SCALE GENOMIC DNA]</scope>
    <source>
        <strain evidence="5 6">DSM 27939</strain>
    </source>
</reference>
<dbReference type="InterPro" id="IPR036390">
    <property type="entry name" value="WH_DNA-bd_sf"/>
</dbReference>
<organism evidence="5 6">
    <name type="scientific">Deinococcus humi</name>
    <dbReference type="NCBI Taxonomy" id="662880"/>
    <lineage>
        <taxon>Bacteria</taxon>
        <taxon>Thermotogati</taxon>
        <taxon>Deinococcota</taxon>
        <taxon>Deinococci</taxon>
        <taxon>Deinococcales</taxon>
        <taxon>Deinococcaceae</taxon>
        <taxon>Deinococcus</taxon>
    </lineage>
</organism>
<dbReference type="SMART" id="SM00420">
    <property type="entry name" value="HTH_DEOR"/>
    <property type="match status" value="1"/>
</dbReference>
<dbReference type="PANTHER" id="PTHR30363">
    <property type="entry name" value="HTH-TYPE TRANSCRIPTIONAL REGULATOR SRLR-RELATED"/>
    <property type="match status" value="1"/>
</dbReference>
<evidence type="ECO:0000259" key="4">
    <source>
        <dbReference type="PROSITE" id="PS51000"/>
    </source>
</evidence>
<dbReference type="PANTHER" id="PTHR30363:SF44">
    <property type="entry name" value="AGA OPERON TRANSCRIPTIONAL REPRESSOR-RELATED"/>
    <property type="match status" value="1"/>
</dbReference>
<dbReference type="SUPFAM" id="SSF46785">
    <property type="entry name" value="Winged helix' DNA-binding domain"/>
    <property type="match status" value="1"/>
</dbReference>
<dbReference type="InterPro" id="IPR018356">
    <property type="entry name" value="Tscrpt_reg_HTH_DeoR_CS"/>
</dbReference>
<name>A0A7W8K052_9DEIO</name>
<dbReference type="InterPro" id="IPR036388">
    <property type="entry name" value="WH-like_DNA-bd_sf"/>
</dbReference>
<evidence type="ECO:0000256" key="2">
    <source>
        <dbReference type="ARBA" id="ARBA00023125"/>
    </source>
</evidence>
<dbReference type="RefSeq" id="WP_184138070.1">
    <property type="nucleotide sequence ID" value="NZ_JACHFL010000030.1"/>
</dbReference>
<comment type="caution">
    <text evidence="5">The sequence shown here is derived from an EMBL/GenBank/DDBJ whole genome shotgun (WGS) entry which is preliminary data.</text>
</comment>
<proteinExistence type="predicted"/>
<protein>
    <submittedName>
        <fullName evidence="5">DeoR family fructose operon transcriptional repressor</fullName>
    </submittedName>
</protein>
<evidence type="ECO:0000313" key="6">
    <source>
        <dbReference type="Proteomes" id="UP000552709"/>
    </source>
</evidence>
<keyword evidence="6" id="KW-1185">Reference proteome</keyword>
<dbReference type="PRINTS" id="PR00037">
    <property type="entry name" value="HTHLACR"/>
</dbReference>
<dbReference type="Proteomes" id="UP000552709">
    <property type="component" value="Unassembled WGS sequence"/>
</dbReference>
<keyword evidence="2" id="KW-0238">DNA-binding</keyword>
<dbReference type="InterPro" id="IPR037171">
    <property type="entry name" value="NagB/RpiA_transferase-like"/>
</dbReference>
<keyword evidence="1" id="KW-0805">Transcription regulation</keyword>
<evidence type="ECO:0000256" key="3">
    <source>
        <dbReference type="ARBA" id="ARBA00023163"/>
    </source>
</evidence>
<dbReference type="SUPFAM" id="SSF100950">
    <property type="entry name" value="NagB/RpiA/CoA transferase-like"/>
    <property type="match status" value="1"/>
</dbReference>
<dbReference type="Pfam" id="PF00455">
    <property type="entry name" value="DeoRC"/>
    <property type="match status" value="1"/>
</dbReference>
<dbReference type="InterPro" id="IPR014036">
    <property type="entry name" value="DeoR-like_C"/>
</dbReference>
<accession>A0A7W8K052</accession>
<dbReference type="EMBL" id="JACHFL010000030">
    <property type="protein sequence ID" value="MBB5366205.1"/>
    <property type="molecule type" value="Genomic_DNA"/>
</dbReference>
<keyword evidence="3" id="KW-0804">Transcription</keyword>
<dbReference type="InterPro" id="IPR001034">
    <property type="entry name" value="DeoR_HTH"/>
</dbReference>
<dbReference type="AlphaFoldDB" id="A0A7W8K052"/>
<evidence type="ECO:0000313" key="5">
    <source>
        <dbReference type="EMBL" id="MBB5366205.1"/>
    </source>
</evidence>
<dbReference type="Gene3D" id="1.10.10.10">
    <property type="entry name" value="Winged helix-like DNA-binding domain superfamily/Winged helix DNA-binding domain"/>
    <property type="match status" value="1"/>
</dbReference>
<dbReference type="GO" id="GO:0003677">
    <property type="term" value="F:DNA binding"/>
    <property type="evidence" value="ECO:0007669"/>
    <property type="project" value="UniProtKB-KW"/>
</dbReference>
<dbReference type="PROSITE" id="PS00894">
    <property type="entry name" value="HTH_DEOR_1"/>
    <property type="match status" value="1"/>
</dbReference>
<gene>
    <name evidence="5" type="ORF">HNQ08_005334</name>
</gene>
<dbReference type="GO" id="GO:0003700">
    <property type="term" value="F:DNA-binding transcription factor activity"/>
    <property type="evidence" value="ECO:0007669"/>
    <property type="project" value="InterPro"/>
</dbReference>
<dbReference type="Pfam" id="PF08220">
    <property type="entry name" value="HTH_DeoR"/>
    <property type="match status" value="1"/>
</dbReference>
<feature type="domain" description="HTH deoR-type" evidence="4">
    <location>
        <begin position="2"/>
        <end position="57"/>
    </location>
</feature>
<dbReference type="InterPro" id="IPR050313">
    <property type="entry name" value="Carb_Metab_HTH_regulators"/>
</dbReference>